<name>C8PSW5_9SPIR</name>
<evidence type="ECO:0000313" key="1">
    <source>
        <dbReference type="EMBL" id="EEV19576.1"/>
    </source>
</evidence>
<comment type="caution">
    <text evidence="1">The sequence shown here is derived from an EMBL/GenBank/DDBJ whole genome shotgun (WGS) entry which is preliminary data.</text>
</comment>
<dbReference type="Proteomes" id="UP000004509">
    <property type="component" value="Unassembled WGS sequence"/>
</dbReference>
<dbReference type="EMBL" id="ACYH01000054">
    <property type="protein sequence ID" value="EEV19576.1"/>
    <property type="molecule type" value="Genomic_DNA"/>
</dbReference>
<proteinExistence type="predicted"/>
<sequence length="55" mass="6371">MRNANLAGKNVQGGTFLPCIRTDKDVREIKQKRGLWYTQNSYVFCQAEEPVRKIV</sequence>
<organism evidence="1 2">
    <name type="scientific">Treponema vincentii ATCC 35580</name>
    <dbReference type="NCBI Taxonomy" id="596324"/>
    <lineage>
        <taxon>Bacteria</taxon>
        <taxon>Pseudomonadati</taxon>
        <taxon>Spirochaetota</taxon>
        <taxon>Spirochaetia</taxon>
        <taxon>Spirochaetales</taxon>
        <taxon>Treponemataceae</taxon>
        <taxon>Treponema</taxon>
    </lineage>
</organism>
<accession>C8PSW5</accession>
<dbReference type="AlphaFoldDB" id="C8PSW5"/>
<reference evidence="1 2" key="1">
    <citation type="submission" date="2009-07" db="EMBL/GenBank/DDBJ databases">
        <authorList>
            <person name="Madupu R."/>
            <person name="Sebastian Y."/>
            <person name="Durkin A.S."/>
            <person name="Torralba M."/>
            <person name="Methe B."/>
            <person name="Sutton G.G."/>
            <person name="Strausberg R.L."/>
            <person name="Nelson K.E."/>
        </authorList>
    </citation>
    <scope>NUCLEOTIDE SEQUENCE [LARGE SCALE GENOMIC DNA]</scope>
    <source>
        <strain evidence="1 2">ATCC 35580</strain>
    </source>
</reference>
<evidence type="ECO:0000313" key="2">
    <source>
        <dbReference type="Proteomes" id="UP000004509"/>
    </source>
</evidence>
<protein>
    <submittedName>
        <fullName evidence="1">Uncharacterized protein</fullName>
    </submittedName>
</protein>
<gene>
    <name evidence="1" type="ORF">TREVI0001_2507</name>
</gene>